<evidence type="ECO:0000313" key="1">
    <source>
        <dbReference type="EMBL" id="EIA17680.1"/>
    </source>
</evidence>
<name>A0AAV3FEY2_CLOPF</name>
<accession>A0AAV3FEY2</accession>
<dbReference type="RefSeq" id="WP_003480764.1">
    <property type="nucleotide sequence ID" value="NZ_CM001477.1"/>
</dbReference>
<comment type="caution">
    <text evidence="1">The sequence shown here is derived from an EMBL/GenBank/DDBJ whole genome shotgun (WGS) entry which is preliminary data.</text>
</comment>
<dbReference type="Proteomes" id="UP000005358">
    <property type="component" value="Chromosome"/>
</dbReference>
<dbReference type="AlphaFoldDB" id="A0AAV3FEY2"/>
<gene>
    <name evidence="1" type="ORF">HA1_05077</name>
</gene>
<sequence>MLDQVRDYIYSNFGETLENRILDNYMLADGTYIIVKPDGNGQLKEFYRADIIFDKKLKKVDTTIENFKLLCKMDYNSKLIDMNKPIDGKKVIHSNNYLSFFVKKESLKPDEKTGQSKLNQERIDEYYRVLSNLEEKYAKKGKQSLELYKNVEKEIGEGDLEKLSKVKAWIDENIFNLDIDLKQKNYLKIFFLFNEDDFYKEGKRYLIPNIYNNNDYNLETKENILGLPNDNMGLNSKKPYLENKTRSVVYPYLINQEGVLKQKKVFDFLFNLASQGKNNIYLNDSEIFAIKDGELLDSDFTGNYIRIKKGKECEIHDFDMISSYSPKLKKKFEFKNILDAPRENLYKNRKKEDTWEYETITKKKDMQSLINIIFFNRFLVTNYFSEDISIKETDIKRALLISREQLFKWLHKGDESNVWSVLNKASRLTLKNSLNNGYFTKAINQFNLIYSLKEYFEGGEESMADILLGIRKDLRSKVLDNKEDYINSDREYFFAVGQLTSYLLGKSKGKNKPLSLANPIINAKSDKTIKDNLFRLYKKYNYDLDSNKDIRFKRLYSMVLGYEVEGKIQGDLITAGYLSGNIMFEKKEI</sequence>
<dbReference type="EMBL" id="AFES01000015">
    <property type="protein sequence ID" value="EIA17680.1"/>
    <property type="molecule type" value="Genomic_DNA"/>
</dbReference>
<evidence type="ECO:0008006" key="3">
    <source>
        <dbReference type="Google" id="ProtNLM"/>
    </source>
</evidence>
<evidence type="ECO:0000313" key="2">
    <source>
        <dbReference type="Proteomes" id="UP000005358"/>
    </source>
</evidence>
<protein>
    <recommendedName>
        <fullName evidence="3">CRISPR-associated protein Csh1</fullName>
    </recommendedName>
</protein>
<reference evidence="1 2" key="1">
    <citation type="journal article" date="2012" name="PLoS ONE">
        <title>Genome Sequencing and Analysis of a Type A Clostridium perfringens Isolate from a Case of Bovine Clostridial Abomasitis.</title>
        <authorList>
            <person name="Nowell V.J."/>
            <person name="Kropinski A.M."/>
            <person name="Songer J.G."/>
            <person name="Macinnes J.I."/>
            <person name="Parreira V.R."/>
            <person name="Prescott J.F."/>
        </authorList>
    </citation>
    <scope>NUCLEOTIDE SEQUENCE [LARGE SCALE GENOMIC DNA]</scope>
    <source>
        <strain evidence="1 2">F262</strain>
    </source>
</reference>
<organism evidence="1 2">
    <name type="scientific">Clostridium perfringens F262</name>
    <dbReference type="NCBI Taxonomy" id="883064"/>
    <lineage>
        <taxon>Bacteria</taxon>
        <taxon>Bacillati</taxon>
        <taxon>Bacillota</taxon>
        <taxon>Clostridia</taxon>
        <taxon>Eubacteriales</taxon>
        <taxon>Clostridiaceae</taxon>
        <taxon>Clostridium</taxon>
    </lineage>
</organism>
<proteinExistence type="predicted"/>